<dbReference type="Pfam" id="PF01074">
    <property type="entry name" value="Glyco_hydro_38N"/>
    <property type="match status" value="1"/>
</dbReference>
<dbReference type="AlphaFoldDB" id="A0A4U8Q7E2"/>
<dbReference type="RefSeq" id="WP_138004179.1">
    <property type="nucleotide sequence ID" value="NZ_QGQD01000114.1"/>
</dbReference>
<dbReference type="PANTHER" id="PTHR46017">
    <property type="entry name" value="ALPHA-MANNOSIDASE 2C1"/>
    <property type="match status" value="1"/>
</dbReference>
<keyword evidence="3 6" id="KW-0378">Hydrolase</keyword>
<sequence length="1049" mass="121950">MDFREERLGKLLEDLNVMRYCNTVLLENFDVDKKWEDGVHSVLRHKIILPACFEGKYVEFCLSTGREGEWDAVNPQFQLFVNQKRIQGMDVNHRTAVLTENGRKEEVFDLELRSYTKYQNRPILLRGEIREVDKEVEELYYDLRVAYQVACLLEKDEENYRKLIAALESACGHLDLRKPHSSDFHKGIKAANACIMEELYHSCNGGVSPVVHCVGHTHIDIAWLWTLDVTRDKAVRSFSTVLELMDRYPEYIFMSSQPQLYQYVKEDAPDVYEKICQRVAEGRWEVEGGMFVEPDCNIPNGESLVRQCLYGIRFFEKEFGKKNHILWLPDVFGYSASLPQIMRKCGLDYFMTTKISWNETNQIPYDTFYWEGIDGTKVLTHFICARDYSSPTRSVRTNNEHFSAFTTNYNGYVTPAQIKGAWQRYQQKELNSQILLSYGYGDGGGGPTQEMLETQRRLALGIPGCPRTRQSSAIEFFRELEQEVKGKKRMPQWYGELYLEYHRGVYTSMGRNKRSNRKSEFLLGRSELWSVMANTLLSIPNDRETLLECWEILMRNQFHDILPGSSVAEVYEDSRREYEILSDKLLALEEKLLQTMTDQIAGDRGIVAVFNPNSFQNTDILEIPEPVSRKVSSFKTGGTVSVIQENSDGSRIFLAADVPAKGYCVFEPVDEEMAEDKKSSQVLKQDITEQNAAQANLFTEFALVNGEVETKWYHLCFNDKGQFTSIYDKEEGRELLQIGHRANVLMAYEDKPHDFDGWNIYDYYQEKSWEVDHLIRMEVSEKGPLRYAIELEWKYQDSVIEQTIYLYSHTKRIDMKTRVDWKESQTLLKALFPVEIHSKEGTFEIQYGNIKRDLVKNTSWDQARFEVCYQKWMDISEDGYGIGFLNDCKYGVHVQDGTVGFTLIKSGIYPNPQADQEEHLFTYSLYPHQDGWRQGNVPRQAYQLNQPMTANVKKLEGGNLAKEYSTVSVSAENVIVEVVKPAQDSDDVVVRMYECYNRRTKVTVELPQEIREIYRCNLLEEEERLEAVNEKSFQIEIAPYEILTFKVKR</sequence>
<dbReference type="FunFam" id="2.70.98.30:FF:000010">
    <property type="entry name" value="Cytosolic alpha-mannosidase"/>
    <property type="match status" value="1"/>
</dbReference>
<dbReference type="GO" id="GO:0030246">
    <property type="term" value="F:carbohydrate binding"/>
    <property type="evidence" value="ECO:0007669"/>
    <property type="project" value="InterPro"/>
</dbReference>
<evidence type="ECO:0000256" key="2">
    <source>
        <dbReference type="ARBA" id="ARBA00022723"/>
    </source>
</evidence>
<dbReference type="Gene3D" id="1.20.1270.50">
    <property type="entry name" value="Glycoside hydrolase family 38, central domain"/>
    <property type="match status" value="1"/>
</dbReference>
<dbReference type="InterPro" id="IPR027291">
    <property type="entry name" value="Glyco_hydro_38_N_sf"/>
</dbReference>
<evidence type="ECO:0000256" key="1">
    <source>
        <dbReference type="ARBA" id="ARBA00009792"/>
    </source>
</evidence>
<reference evidence="6 7" key="1">
    <citation type="journal article" date="2019" name="Anaerobe">
        <title>Detection of Robinsoniella peoriensis in multiple bone samples of a trauma patient.</title>
        <authorList>
            <person name="Schrottner P."/>
            <person name="Hartwich K."/>
            <person name="Bunk B."/>
            <person name="Schober I."/>
            <person name="Helbig S."/>
            <person name="Rudolph W.W."/>
            <person name="Gunzer F."/>
        </authorList>
    </citation>
    <scope>NUCLEOTIDE SEQUENCE [LARGE SCALE GENOMIC DNA]</scope>
    <source>
        <strain evidence="6 7">DSM 106044</strain>
    </source>
</reference>
<proteinExistence type="inferred from homology"/>
<dbReference type="InterPro" id="IPR041147">
    <property type="entry name" value="GH38_C"/>
</dbReference>
<dbReference type="SMART" id="SM00872">
    <property type="entry name" value="Alpha-mann_mid"/>
    <property type="match status" value="1"/>
</dbReference>
<dbReference type="GO" id="GO:0004559">
    <property type="term" value="F:alpha-mannosidase activity"/>
    <property type="evidence" value="ECO:0007669"/>
    <property type="project" value="InterPro"/>
</dbReference>
<dbReference type="EMBL" id="QGQD01000114">
    <property type="protein sequence ID" value="TLC97655.1"/>
    <property type="molecule type" value="Genomic_DNA"/>
</dbReference>
<dbReference type="InterPro" id="IPR000602">
    <property type="entry name" value="Glyco_hydro_38_N"/>
</dbReference>
<dbReference type="GO" id="GO:0009313">
    <property type="term" value="P:oligosaccharide catabolic process"/>
    <property type="evidence" value="ECO:0007669"/>
    <property type="project" value="TreeGrafter"/>
</dbReference>
<dbReference type="Gene3D" id="3.20.110.10">
    <property type="entry name" value="Glycoside hydrolase 38, N terminal domain"/>
    <property type="match status" value="1"/>
</dbReference>
<dbReference type="SUPFAM" id="SSF74650">
    <property type="entry name" value="Galactose mutarotase-like"/>
    <property type="match status" value="1"/>
</dbReference>
<dbReference type="CDD" id="cd10789">
    <property type="entry name" value="GH38N_AMII_ER_cytosolic"/>
    <property type="match status" value="1"/>
</dbReference>
<dbReference type="SUPFAM" id="SSF88688">
    <property type="entry name" value="Families 57/38 glycoside transferase middle domain"/>
    <property type="match status" value="1"/>
</dbReference>
<feature type="domain" description="Glycoside hydrolase family 38 central" evidence="5">
    <location>
        <begin position="500"/>
        <end position="578"/>
    </location>
</feature>
<dbReference type="Gene3D" id="2.70.98.30">
    <property type="entry name" value="Golgi alpha-mannosidase II, domain 4"/>
    <property type="match status" value="1"/>
</dbReference>
<dbReference type="InterPro" id="IPR028995">
    <property type="entry name" value="Glyco_hydro_57/38_cen_sf"/>
</dbReference>
<name>A0A4U8Q7E2_9FIRM</name>
<dbReference type="InterPro" id="IPR015341">
    <property type="entry name" value="Glyco_hydro_38_cen"/>
</dbReference>
<accession>A0A4U8Q7E2</accession>
<keyword evidence="7" id="KW-1185">Reference proteome</keyword>
<dbReference type="Pfam" id="PF09261">
    <property type="entry name" value="Alpha-mann_mid"/>
    <property type="match status" value="1"/>
</dbReference>
<dbReference type="Pfam" id="PF17677">
    <property type="entry name" value="Glyco_hydro38C2"/>
    <property type="match status" value="1"/>
</dbReference>
<protein>
    <submittedName>
        <fullName evidence="6">Mannosylglycerate hydrolase</fullName>
        <ecNumber evidence="6">3.2.1.170</ecNumber>
    </submittedName>
</protein>
<dbReference type="FunFam" id="3.20.110.10:FF:000002">
    <property type="entry name" value="alpha-mannosidase 2C1 isoform X1"/>
    <property type="match status" value="1"/>
</dbReference>
<comment type="similarity">
    <text evidence="1">Belongs to the glycosyl hydrolase 38 family.</text>
</comment>
<evidence type="ECO:0000313" key="7">
    <source>
        <dbReference type="Proteomes" id="UP000306509"/>
    </source>
</evidence>
<dbReference type="GO" id="GO:0102546">
    <property type="term" value="F:mannosylglycerate hydrolase activity"/>
    <property type="evidence" value="ECO:0007669"/>
    <property type="project" value="UniProtKB-EC"/>
</dbReference>
<evidence type="ECO:0000313" key="6">
    <source>
        <dbReference type="EMBL" id="TLC97655.1"/>
    </source>
</evidence>
<dbReference type="Pfam" id="PF07748">
    <property type="entry name" value="Glyco_hydro_38C"/>
    <property type="match status" value="1"/>
</dbReference>
<dbReference type="InterPro" id="IPR011682">
    <property type="entry name" value="Glyco_hydro_38_C"/>
</dbReference>
<dbReference type="InterPro" id="IPR011013">
    <property type="entry name" value="Gal_mutarotase_sf_dom"/>
</dbReference>
<keyword evidence="2" id="KW-0479">Metal-binding</keyword>
<dbReference type="PANTHER" id="PTHR46017:SF1">
    <property type="entry name" value="ALPHA-MANNOSIDASE 2C1"/>
    <property type="match status" value="1"/>
</dbReference>
<dbReference type="GO" id="GO:0006013">
    <property type="term" value="P:mannose metabolic process"/>
    <property type="evidence" value="ECO:0007669"/>
    <property type="project" value="InterPro"/>
</dbReference>
<evidence type="ECO:0000259" key="5">
    <source>
        <dbReference type="SMART" id="SM00872"/>
    </source>
</evidence>
<keyword evidence="4 6" id="KW-0326">Glycosidase</keyword>
<evidence type="ECO:0000256" key="4">
    <source>
        <dbReference type="ARBA" id="ARBA00023295"/>
    </source>
</evidence>
<dbReference type="InterPro" id="IPR037094">
    <property type="entry name" value="Glyco_hydro_38_cen_sf"/>
</dbReference>
<dbReference type="GO" id="GO:0046872">
    <property type="term" value="F:metal ion binding"/>
    <property type="evidence" value="ECO:0007669"/>
    <property type="project" value="UniProtKB-KW"/>
</dbReference>
<comment type="caution">
    <text evidence="6">The sequence shown here is derived from an EMBL/GenBank/DDBJ whole genome shotgun (WGS) entry which is preliminary data.</text>
</comment>
<dbReference type="SUPFAM" id="SSF88713">
    <property type="entry name" value="Glycoside hydrolase/deacetylase"/>
    <property type="match status" value="1"/>
</dbReference>
<gene>
    <name evidence="6" type="primary">mngB_11</name>
    <name evidence="6" type="ORF">DSM106044_05545</name>
</gene>
<dbReference type="InterPro" id="IPR011330">
    <property type="entry name" value="Glyco_hydro/deAcase_b/a-brl"/>
</dbReference>
<dbReference type="EC" id="3.2.1.170" evidence="6"/>
<dbReference type="Proteomes" id="UP000306509">
    <property type="component" value="Unassembled WGS sequence"/>
</dbReference>
<organism evidence="6 7">
    <name type="scientific">Robinsoniella peoriensis</name>
    <dbReference type="NCBI Taxonomy" id="180332"/>
    <lineage>
        <taxon>Bacteria</taxon>
        <taxon>Bacillati</taxon>
        <taxon>Bacillota</taxon>
        <taxon>Clostridia</taxon>
        <taxon>Lachnospirales</taxon>
        <taxon>Lachnospiraceae</taxon>
        <taxon>Robinsoniella</taxon>
    </lineage>
</organism>
<dbReference type="STRING" id="180332.GCA_000797495_01848"/>
<dbReference type="FunFam" id="1.20.1270.50:FF:000004">
    <property type="entry name" value="alpha-mannosidase 2C1 isoform X1"/>
    <property type="match status" value="1"/>
</dbReference>
<evidence type="ECO:0000256" key="3">
    <source>
        <dbReference type="ARBA" id="ARBA00022801"/>
    </source>
</evidence>
<dbReference type="Gene3D" id="2.60.40.2220">
    <property type="match status" value="1"/>
</dbReference>